<name>C2G4I6_SPHSI</name>
<dbReference type="AlphaFoldDB" id="C2G4I6"/>
<protein>
    <recommendedName>
        <fullName evidence="3">SatD protein</fullName>
    </recommendedName>
</protein>
<proteinExistence type="predicted"/>
<dbReference type="HOGENOM" id="CLU_085936_1_0_10"/>
<gene>
    <name evidence="1" type="ORF">HMPREF0765_4492</name>
</gene>
<reference evidence="1 2" key="1">
    <citation type="submission" date="2009-01" db="EMBL/GenBank/DDBJ databases">
        <authorList>
            <person name="Qin X."/>
            <person name="Bachman B."/>
            <person name="Battles P."/>
            <person name="Bell A."/>
            <person name="Bess C."/>
            <person name="Bickham C."/>
            <person name="Chaboub L."/>
            <person name="Chen D."/>
            <person name="Coyle M."/>
            <person name="Deiros D.R."/>
            <person name="Dinh H."/>
            <person name="Forbes L."/>
            <person name="Fowler G."/>
            <person name="Francisco L."/>
            <person name="Fu Q."/>
            <person name="Gubbala S."/>
            <person name="Hale W."/>
            <person name="Han Y."/>
            <person name="Hemphill L."/>
            <person name="Highlander S.K."/>
            <person name="Hirani K."/>
            <person name="Hogues M."/>
            <person name="Jackson L."/>
            <person name="Jakkamsetti A."/>
            <person name="Javaid M."/>
            <person name="Jiang H."/>
            <person name="Korchina V."/>
            <person name="Kovar C."/>
            <person name="Lara F."/>
            <person name="Lee S."/>
            <person name="Mata R."/>
            <person name="Mathew T."/>
            <person name="Moen C."/>
            <person name="Morales K."/>
            <person name="Munidasa M."/>
            <person name="Nazareth L."/>
            <person name="Ngo R."/>
            <person name="Nguyen L."/>
            <person name="Okwuonu G."/>
            <person name="Ongeri F."/>
            <person name="Patil S."/>
            <person name="Petrosino J."/>
            <person name="Pham C."/>
            <person name="Pham P."/>
            <person name="Pu L.-L."/>
            <person name="Puazo M."/>
            <person name="Raj R."/>
            <person name="Reid J."/>
            <person name="Rouhana J."/>
            <person name="Saada N."/>
            <person name="Shang Y."/>
            <person name="Simmons D."/>
            <person name="Thornton R."/>
            <person name="Warren J."/>
            <person name="Weissenberger G."/>
            <person name="Zhang J."/>
            <person name="Zhang L."/>
            <person name="Zhou C."/>
            <person name="Zhu D."/>
            <person name="Muzny D."/>
            <person name="Worley K."/>
            <person name="Gibbs R."/>
        </authorList>
    </citation>
    <scope>NUCLEOTIDE SEQUENCE [LARGE SCALE GENOMIC DNA]</scope>
    <source>
        <strain evidence="1 2">ATCC 33300</strain>
    </source>
</reference>
<organism evidence="1 2">
    <name type="scientific">Sphingobacterium spiritivorum ATCC 33300</name>
    <dbReference type="NCBI Taxonomy" id="525372"/>
    <lineage>
        <taxon>Bacteria</taxon>
        <taxon>Pseudomonadati</taxon>
        <taxon>Bacteroidota</taxon>
        <taxon>Sphingobacteriia</taxon>
        <taxon>Sphingobacteriales</taxon>
        <taxon>Sphingobacteriaceae</taxon>
        <taxon>Sphingobacterium</taxon>
    </lineage>
</organism>
<sequence>MIFIIITIFVDSVCNIMKNKKLIAVITGDLIDSRKVDAAVWMPVLDETLKQISSRYDIYRGDSFQSEVELEQAIHHLFYIKAKIKSLKNLDVRMTIGIGTIDYQDAHVRTSAGEAFLHAGERFDALKKETVAIRSPWPDLDKGVELMLQLSMEIAGRWTENMAETVAVSLQHPDINQHELAAVLNRKYQSQVSTELNKAGYSKIRRVIDYCTEQIVKKCYIQD</sequence>
<evidence type="ECO:0000313" key="2">
    <source>
        <dbReference type="Proteomes" id="UP000006241"/>
    </source>
</evidence>
<dbReference type="EMBL" id="ACHB01000098">
    <property type="protein sequence ID" value="EEI89907.1"/>
    <property type="molecule type" value="Genomic_DNA"/>
</dbReference>
<comment type="caution">
    <text evidence="1">The sequence shown here is derived from an EMBL/GenBank/DDBJ whole genome shotgun (WGS) entry which is preliminary data.</text>
</comment>
<dbReference type="Proteomes" id="UP000006241">
    <property type="component" value="Unassembled WGS sequence"/>
</dbReference>
<evidence type="ECO:0008006" key="3">
    <source>
        <dbReference type="Google" id="ProtNLM"/>
    </source>
</evidence>
<accession>C2G4I6</accession>
<evidence type="ECO:0000313" key="1">
    <source>
        <dbReference type="EMBL" id="EEI89907.1"/>
    </source>
</evidence>